<evidence type="ECO:0000256" key="7">
    <source>
        <dbReference type="ARBA" id="ARBA00023136"/>
    </source>
</evidence>
<feature type="transmembrane region" description="Helical" evidence="8">
    <location>
        <begin position="271"/>
        <end position="293"/>
    </location>
</feature>
<dbReference type="CDD" id="cd03223">
    <property type="entry name" value="ABCD_peroxisomal_ALDP"/>
    <property type="match status" value="1"/>
</dbReference>
<comment type="subcellular location">
    <subcellularLocation>
        <location evidence="1">Cell membrane</location>
        <topology evidence="1">Multi-pass membrane protein</topology>
    </subcellularLocation>
</comment>
<evidence type="ECO:0000259" key="9">
    <source>
        <dbReference type="PROSITE" id="PS50893"/>
    </source>
</evidence>
<keyword evidence="12" id="KW-1185">Reference proteome</keyword>
<keyword evidence="3 8" id="KW-0812">Transmembrane</keyword>
<feature type="domain" description="ABC transmembrane type-1" evidence="10">
    <location>
        <begin position="75"/>
        <end position="332"/>
    </location>
</feature>
<dbReference type="SMART" id="SM00382">
    <property type="entry name" value="AAA"/>
    <property type="match status" value="1"/>
</dbReference>
<dbReference type="RefSeq" id="WP_331256646.1">
    <property type="nucleotide sequence ID" value="NZ_CP133270.1"/>
</dbReference>
<dbReference type="Proteomes" id="UP001330434">
    <property type="component" value="Chromosome"/>
</dbReference>
<feature type="transmembrane region" description="Helical" evidence="8">
    <location>
        <begin position="75"/>
        <end position="92"/>
    </location>
</feature>
<keyword evidence="7 8" id="KW-0472">Membrane</keyword>
<reference evidence="11 12" key="1">
    <citation type="journal article" date="2024" name="Environ. Microbiol.">
        <title>Novel evolutionary insights on the interactions of the Holosporales (Alphaproteobacteria) with eukaryotic hosts from comparative genomics.</title>
        <authorList>
            <person name="Giovannini M."/>
            <person name="Petroni G."/>
            <person name="Castelli M."/>
        </authorList>
    </citation>
    <scope>NUCLEOTIDE SEQUENCE [LARGE SCALE GENOMIC DNA]</scope>
    <source>
        <strain evidence="11 12">US_Bl 15I1</strain>
    </source>
</reference>
<dbReference type="PROSITE" id="PS50929">
    <property type="entry name" value="ABC_TM1F"/>
    <property type="match status" value="1"/>
</dbReference>
<proteinExistence type="predicted"/>
<keyword evidence="2" id="KW-0813">Transport</keyword>
<protein>
    <submittedName>
        <fullName evidence="11">ABC transporter ATP-binding protein/permease</fullName>
    </submittedName>
</protein>
<dbReference type="Gene3D" id="1.20.1560.10">
    <property type="entry name" value="ABC transporter type 1, transmembrane domain"/>
    <property type="match status" value="1"/>
</dbReference>
<evidence type="ECO:0000256" key="4">
    <source>
        <dbReference type="ARBA" id="ARBA00022741"/>
    </source>
</evidence>
<dbReference type="InterPro" id="IPR036640">
    <property type="entry name" value="ABC1_TM_sf"/>
</dbReference>
<evidence type="ECO:0000256" key="2">
    <source>
        <dbReference type="ARBA" id="ARBA00022448"/>
    </source>
</evidence>
<dbReference type="GO" id="GO:0005524">
    <property type="term" value="F:ATP binding"/>
    <property type="evidence" value="ECO:0007669"/>
    <property type="project" value="UniProtKB-KW"/>
</dbReference>
<dbReference type="Pfam" id="PF06472">
    <property type="entry name" value="ABC_membrane_2"/>
    <property type="match status" value="1"/>
</dbReference>
<dbReference type="InterPro" id="IPR003439">
    <property type="entry name" value="ABC_transporter-like_ATP-bd"/>
</dbReference>
<name>A0ABZ2C163_9PROT</name>
<dbReference type="InterPro" id="IPR003593">
    <property type="entry name" value="AAA+_ATPase"/>
</dbReference>
<dbReference type="PROSITE" id="PS00211">
    <property type="entry name" value="ABC_TRANSPORTER_1"/>
    <property type="match status" value="1"/>
</dbReference>
<feature type="transmembrane region" description="Helical" evidence="8">
    <location>
        <begin position="157"/>
        <end position="176"/>
    </location>
</feature>
<evidence type="ECO:0000256" key="5">
    <source>
        <dbReference type="ARBA" id="ARBA00022840"/>
    </source>
</evidence>
<dbReference type="InterPro" id="IPR050835">
    <property type="entry name" value="ABC_transporter_sub-D"/>
</dbReference>
<evidence type="ECO:0000256" key="6">
    <source>
        <dbReference type="ARBA" id="ARBA00022989"/>
    </source>
</evidence>
<keyword evidence="6 8" id="KW-1133">Transmembrane helix</keyword>
<evidence type="ECO:0000256" key="8">
    <source>
        <dbReference type="SAM" id="Phobius"/>
    </source>
</evidence>
<feature type="domain" description="ABC transporter" evidence="9">
    <location>
        <begin position="368"/>
        <end position="573"/>
    </location>
</feature>
<dbReference type="SUPFAM" id="SSF90123">
    <property type="entry name" value="ABC transporter transmembrane region"/>
    <property type="match status" value="1"/>
</dbReference>
<evidence type="ECO:0000313" key="12">
    <source>
        <dbReference type="Proteomes" id="UP001330434"/>
    </source>
</evidence>
<accession>A0ABZ2C163</accession>
<sequence>MVQPNLSFSKAVFKILWPYWRSEKKWEALFLLLCSGSFLAAFVFTQLELNYWGNDFYTALQEFRMNDFFGLLKKFSYLAALAISTYVLAFYAQKHLELRWRKWLTHFYIQKWLSHRNYYHLLLAGSQTDNPDQRIAEDVGHFCSETIRLFLDAFRNILMLIAFLGVLWVLSGTLKIPLGDKVLEVPGYMFWAGLIYAIIGSFISVKIGNPLVPLNYEQEKREADFRYSLIRFRENAEGIALYSGENSENQTFGNRFEYVYDNFKSIIKRSFMISGWISFYGQIAYVFPILLIAPRYFAKEVTFGALMQTIGACNHVNTALSFFVDQYPAIAHWKATTNRLLVFLGEMEELEKLPKEIRISPHPEPSIISCRNLTIFLPHEKILFENLNLKFQKGEHTLIKGPSGIGKSTLMRTLSGLWPYGSGQIQLPTQSPMFLPQKPYMPLGTLKEILTYPEDHAKLEEKDFLNLLDLVGLENLSGRLNEIDDWARVLSLGEQQRVSILRALIQKPQWLLMDEATSSLDEDSERKVFELLQHVLKETTFISVGHRASLLAWHPRVISLEDLFQGSSMMINA</sequence>
<evidence type="ECO:0000313" key="11">
    <source>
        <dbReference type="EMBL" id="WVX66115.1"/>
    </source>
</evidence>
<feature type="transmembrane region" description="Helical" evidence="8">
    <location>
        <begin position="188"/>
        <end position="205"/>
    </location>
</feature>
<evidence type="ECO:0000259" key="10">
    <source>
        <dbReference type="PROSITE" id="PS50929"/>
    </source>
</evidence>
<dbReference type="EMBL" id="CP133270">
    <property type="protein sequence ID" value="WVX66115.1"/>
    <property type="molecule type" value="Genomic_DNA"/>
</dbReference>
<evidence type="ECO:0000256" key="1">
    <source>
        <dbReference type="ARBA" id="ARBA00004651"/>
    </source>
</evidence>
<dbReference type="InterPro" id="IPR027417">
    <property type="entry name" value="P-loop_NTPase"/>
</dbReference>
<organism evidence="11 12">
    <name type="scientific">Candidatus Bealeia paramacronuclearis</name>
    <dbReference type="NCBI Taxonomy" id="1921001"/>
    <lineage>
        <taxon>Bacteria</taxon>
        <taxon>Pseudomonadati</taxon>
        <taxon>Pseudomonadota</taxon>
        <taxon>Alphaproteobacteria</taxon>
        <taxon>Holosporales</taxon>
        <taxon>Holosporaceae</taxon>
        <taxon>Candidatus Bealeia</taxon>
    </lineage>
</organism>
<dbReference type="Gene3D" id="3.40.50.300">
    <property type="entry name" value="P-loop containing nucleotide triphosphate hydrolases"/>
    <property type="match status" value="1"/>
</dbReference>
<dbReference type="InterPro" id="IPR011527">
    <property type="entry name" value="ABC1_TM_dom"/>
</dbReference>
<dbReference type="PANTHER" id="PTHR11384:SF59">
    <property type="entry name" value="LYSOSOMAL COBALAMIN TRANSPORTER ABCD4"/>
    <property type="match status" value="1"/>
</dbReference>
<feature type="transmembrane region" description="Helical" evidence="8">
    <location>
        <begin position="28"/>
        <end position="47"/>
    </location>
</feature>
<dbReference type="SUPFAM" id="SSF52540">
    <property type="entry name" value="P-loop containing nucleoside triphosphate hydrolases"/>
    <property type="match status" value="1"/>
</dbReference>
<dbReference type="Pfam" id="PF00005">
    <property type="entry name" value="ABC_tran"/>
    <property type="match status" value="1"/>
</dbReference>
<dbReference type="InterPro" id="IPR017871">
    <property type="entry name" value="ABC_transporter-like_CS"/>
</dbReference>
<keyword evidence="4" id="KW-0547">Nucleotide-binding</keyword>
<evidence type="ECO:0000256" key="3">
    <source>
        <dbReference type="ARBA" id="ARBA00022692"/>
    </source>
</evidence>
<dbReference type="PANTHER" id="PTHR11384">
    <property type="entry name" value="ATP-BINDING CASSETTE, SUB-FAMILY D MEMBER"/>
    <property type="match status" value="1"/>
</dbReference>
<gene>
    <name evidence="11" type="ORF">Bealeia1_00286</name>
</gene>
<dbReference type="PROSITE" id="PS50893">
    <property type="entry name" value="ABC_TRANSPORTER_2"/>
    <property type="match status" value="1"/>
</dbReference>
<keyword evidence="5 11" id="KW-0067">ATP-binding</keyword>